<organism evidence="11 12">
    <name type="scientific">Thermomonospora umbrina</name>
    <dbReference type="NCBI Taxonomy" id="111806"/>
    <lineage>
        <taxon>Bacteria</taxon>
        <taxon>Bacillati</taxon>
        <taxon>Actinomycetota</taxon>
        <taxon>Actinomycetes</taxon>
        <taxon>Streptosporangiales</taxon>
        <taxon>Thermomonosporaceae</taxon>
        <taxon>Thermomonospora</taxon>
    </lineage>
</organism>
<dbReference type="RefSeq" id="WP_116023760.1">
    <property type="nucleotide sequence ID" value="NZ_QTTT01000001.1"/>
</dbReference>
<keyword evidence="12" id="KW-1185">Reference proteome</keyword>
<dbReference type="GO" id="GO:0016887">
    <property type="term" value="F:ATP hydrolysis activity"/>
    <property type="evidence" value="ECO:0007669"/>
    <property type="project" value="InterPro"/>
</dbReference>
<dbReference type="GO" id="GO:0005524">
    <property type="term" value="F:ATP binding"/>
    <property type="evidence" value="ECO:0007669"/>
    <property type="project" value="UniProtKB-KW"/>
</dbReference>
<keyword evidence="6 11" id="KW-0067">ATP-binding</keyword>
<dbReference type="Proteomes" id="UP000256661">
    <property type="component" value="Unassembled WGS sequence"/>
</dbReference>
<dbReference type="EMBL" id="QTTT01000001">
    <property type="protein sequence ID" value="REE98282.1"/>
    <property type="molecule type" value="Genomic_DNA"/>
</dbReference>
<dbReference type="CDD" id="cd03215">
    <property type="entry name" value="ABC_Carb_Monos_II"/>
    <property type="match status" value="1"/>
</dbReference>
<keyword evidence="7" id="KW-1278">Translocase</keyword>
<dbReference type="Gene3D" id="3.40.50.300">
    <property type="entry name" value="P-loop containing nucleotide triphosphate hydrolases"/>
    <property type="match status" value="2"/>
</dbReference>
<sequence>MSLELRGITKRFGSLVANDGIDLEVRPGEIHCLLGENGAGKSTLMNTLYGLYQPDEGEILVDGKPLVCHGPRDAIAAGIGMVHQHFMLVPVFTVAENIMLGDERTGPLGWLDRRRARRDVAEVSARYGLRVDPDALVADLPVGVQQRVEIVKALIREAKVLILDEPTAVLTPQETRELFTVMRSLRESGRSIVFITHKLKEVKAIADRITVIRRGRVVGTAEPSASERELAGMMVGRDVRLTVDKAPPAPAEGPAFEVRDLTVLDESGSRAVDDVTFEIRPGEIVGIAGVQGNGQTELAEAILGLRPAASGGIWLDGRELTGRSPRKVLRAGVGYVPEDRSHDALVGGHSVAENLVLDLFDRPPFGRRGTMDVKAVRENAEQRVSEFDIRTSSIETPVGTLSGGNQQKVVVAREMSRPLRLLVAAQPTRGVDVGAMEFIHKRIVSERDQGRPVLIISTELDEIYGLADRIAVMYRGRIQAIVPPDTSREHIGLLMAGAHPEDSPGSAEHPERAEPPAGSDASDPAQEPPVKDADDE</sequence>
<dbReference type="AlphaFoldDB" id="A0A3D9SQQ0"/>
<feature type="domain" description="ABC transporter" evidence="10">
    <location>
        <begin position="256"/>
        <end position="500"/>
    </location>
</feature>
<dbReference type="SUPFAM" id="SSF52540">
    <property type="entry name" value="P-loop containing nucleoside triphosphate hydrolases"/>
    <property type="match status" value="2"/>
</dbReference>
<keyword evidence="5" id="KW-0547">Nucleotide-binding</keyword>
<dbReference type="PROSITE" id="PS50893">
    <property type="entry name" value="ABC_TRANSPORTER_2"/>
    <property type="match status" value="2"/>
</dbReference>
<gene>
    <name evidence="11" type="ORF">DFJ69_3766</name>
</gene>
<dbReference type="GO" id="GO:0005886">
    <property type="term" value="C:plasma membrane"/>
    <property type="evidence" value="ECO:0007669"/>
    <property type="project" value="UniProtKB-SubCell"/>
</dbReference>
<dbReference type="InterPro" id="IPR017871">
    <property type="entry name" value="ABC_transporter-like_CS"/>
</dbReference>
<evidence type="ECO:0000313" key="11">
    <source>
        <dbReference type="EMBL" id="REE98282.1"/>
    </source>
</evidence>
<evidence type="ECO:0000256" key="9">
    <source>
        <dbReference type="SAM" id="MobiDB-lite"/>
    </source>
</evidence>
<dbReference type="PANTHER" id="PTHR43790">
    <property type="entry name" value="CARBOHYDRATE TRANSPORT ATP-BINDING PROTEIN MG119-RELATED"/>
    <property type="match status" value="1"/>
</dbReference>
<feature type="region of interest" description="Disordered" evidence="9">
    <location>
        <begin position="495"/>
        <end position="536"/>
    </location>
</feature>
<evidence type="ECO:0000256" key="1">
    <source>
        <dbReference type="ARBA" id="ARBA00004202"/>
    </source>
</evidence>
<evidence type="ECO:0000256" key="3">
    <source>
        <dbReference type="ARBA" id="ARBA00022475"/>
    </source>
</evidence>
<dbReference type="CDD" id="cd03216">
    <property type="entry name" value="ABC_Carb_Monos_I"/>
    <property type="match status" value="1"/>
</dbReference>
<evidence type="ECO:0000256" key="4">
    <source>
        <dbReference type="ARBA" id="ARBA00022737"/>
    </source>
</evidence>
<dbReference type="Pfam" id="PF00005">
    <property type="entry name" value="ABC_tran"/>
    <property type="match status" value="2"/>
</dbReference>
<dbReference type="FunFam" id="3.40.50.300:FF:000127">
    <property type="entry name" value="Ribose import ATP-binding protein RbsA"/>
    <property type="match status" value="1"/>
</dbReference>
<evidence type="ECO:0000259" key="10">
    <source>
        <dbReference type="PROSITE" id="PS50893"/>
    </source>
</evidence>
<keyword evidence="4" id="KW-0677">Repeat</keyword>
<dbReference type="InterPro" id="IPR003439">
    <property type="entry name" value="ABC_transporter-like_ATP-bd"/>
</dbReference>
<keyword evidence="3" id="KW-1003">Cell membrane</keyword>
<evidence type="ECO:0000256" key="2">
    <source>
        <dbReference type="ARBA" id="ARBA00022448"/>
    </source>
</evidence>
<dbReference type="OrthoDB" id="8039522at2"/>
<proteinExistence type="predicted"/>
<protein>
    <submittedName>
        <fullName evidence="11">Nucleoside ABC transporter ATP-binding protein</fullName>
    </submittedName>
</protein>
<evidence type="ECO:0000256" key="8">
    <source>
        <dbReference type="ARBA" id="ARBA00023136"/>
    </source>
</evidence>
<dbReference type="PANTHER" id="PTHR43790:SF4">
    <property type="entry name" value="GUANOSINE IMPORT ATP-BINDING PROTEIN NUPO"/>
    <property type="match status" value="1"/>
</dbReference>
<evidence type="ECO:0000256" key="6">
    <source>
        <dbReference type="ARBA" id="ARBA00022840"/>
    </source>
</evidence>
<evidence type="ECO:0000256" key="5">
    <source>
        <dbReference type="ARBA" id="ARBA00022741"/>
    </source>
</evidence>
<keyword evidence="2" id="KW-0813">Transport</keyword>
<dbReference type="InterPro" id="IPR050107">
    <property type="entry name" value="ABC_carbohydrate_import_ATPase"/>
</dbReference>
<feature type="domain" description="ABC transporter" evidence="10">
    <location>
        <begin position="3"/>
        <end position="239"/>
    </location>
</feature>
<dbReference type="PROSITE" id="PS00211">
    <property type="entry name" value="ABC_TRANSPORTER_1"/>
    <property type="match status" value="1"/>
</dbReference>
<reference evidence="11 12" key="1">
    <citation type="submission" date="2018-08" db="EMBL/GenBank/DDBJ databases">
        <title>Sequencing the genomes of 1000 actinobacteria strains.</title>
        <authorList>
            <person name="Klenk H.-P."/>
        </authorList>
    </citation>
    <scope>NUCLEOTIDE SEQUENCE [LARGE SCALE GENOMIC DNA]</scope>
    <source>
        <strain evidence="11 12">DSM 43927</strain>
    </source>
</reference>
<accession>A0A3D9SQQ0</accession>
<name>A0A3D9SQQ0_9ACTN</name>
<dbReference type="SMART" id="SM00382">
    <property type="entry name" value="AAA"/>
    <property type="match status" value="2"/>
</dbReference>
<dbReference type="InterPro" id="IPR027417">
    <property type="entry name" value="P-loop_NTPase"/>
</dbReference>
<evidence type="ECO:0000313" key="12">
    <source>
        <dbReference type="Proteomes" id="UP000256661"/>
    </source>
</evidence>
<comment type="subcellular location">
    <subcellularLocation>
        <location evidence="1">Cell membrane</location>
        <topology evidence="1">Peripheral membrane protein</topology>
    </subcellularLocation>
</comment>
<comment type="caution">
    <text evidence="11">The sequence shown here is derived from an EMBL/GenBank/DDBJ whole genome shotgun (WGS) entry which is preliminary data.</text>
</comment>
<evidence type="ECO:0000256" key="7">
    <source>
        <dbReference type="ARBA" id="ARBA00022967"/>
    </source>
</evidence>
<dbReference type="InterPro" id="IPR003593">
    <property type="entry name" value="AAA+_ATPase"/>
</dbReference>
<keyword evidence="8" id="KW-0472">Membrane</keyword>